<gene>
    <name evidence="3" type="ORF">COLO4_03583</name>
</gene>
<comment type="caution">
    <text evidence="3">The sequence shown here is derived from an EMBL/GenBank/DDBJ whole genome shotgun (WGS) entry which is preliminary data.</text>
</comment>
<proteinExistence type="predicted"/>
<dbReference type="PANTHER" id="PTHR35463">
    <property type="entry name" value="TRANSMEMBRANE PROTEIN"/>
    <property type="match status" value="1"/>
</dbReference>
<dbReference type="EMBL" id="AWUE01010083">
    <property type="protein sequence ID" value="OMP11941.1"/>
    <property type="molecule type" value="Genomic_DNA"/>
</dbReference>
<sequence>MNKTFRRRSFVLCLVWFIILSQQIQSVVCDIGQQNNEDQKAQPSVYQVVSNTLSLLKKSHKSSWEKIKTIMHNFQLQFTPPNLDFRGAGNEEGNMKEAVKKSVGTGKATVEETAKSAADMAGDAVHKTKEKVKGYVSDEKQSNHDEL</sequence>
<reference evidence="4" key="1">
    <citation type="submission" date="2013-09" db="EMBL/GenBank/DDBJ databases">
        <title>Corchorus olitorius genome sequencing.</title>
        <authorList>
            <person name="Alam M."/>
            <person name="Haque M.S."/>
            <person name="Islam M.S."/>
            <person name="Emdad E.M."/>
            <person name="Islam M.M."/>
            <person name="Ahmed B."/>
            <person name="Halim A."/>
            <person name="Hossen Q.M.M."/>
            <person name="Hossain M.Z."/>
            <person name="Ahmed R."/>
            <person name="Khan M.M."/>
            <person name="Islam R."/>
            <person name="Rashid M.M."/>
            <person name="Khan S.A."/>
            <person name="Rahman M.S."/>
            <person name="Alam M."/>
            <person name="Yahiya A.S."/>
            <person name="Khan M.S."/>
            <person name="Azam M.S."/>
            <person name="Haque T."/>
            <person name="Lashkar M.Z.H."/>
            <person name="Akhand A.I."/>
            <person name="Morshed G."/>
            <person name="Roy S."/>
            <person name="Uddin K.S."/>
            <person name="Rabeya T."/>
            <person name="Hossain A.S."/>
            <person name="Chowdhury A."/>
            <person name="Snigdha A.R."/>
            <person name="Mortoza M.S."/>
            <person name="Matin S.A."/>
            <person name="Hoque S.M.E."/>
            <person name="Islam M.K."/>
            <person name="Roy D.K."/>
            <person name="Haider R."/>
            <person name="Moosa M.M."/>
            <person name="Elias S.M."/>
            <person name="Hasan A.M."/>
            <person name="Jahan S."/>
            <person name="Shafiuddin M."/>
            <person name="Mahmood N."/>
            <person name="Shommy N.S."/>
        </authorList>
    </citation>
    <scope>NUCLEOTIDE SEQUENCE [LARGE SCALE GENOMIC DNA]</scope>
    <source>
        <strain evidence="4">cv. O-4</strain>
    </source>
</reference>
<evidence type="ECO:0000256" key="2">
    <source>
        <dbReference type="SAM" id="SignalP"/>
    </source>
</evidence>
<evidence type="ECO:0000313" key="3">
    <source>
        <dbReference type="EMBL" id="OMP11941.1"/>
    </source>
</evidence>
<feature type="compositionally biased region" description="Basic and acidic residues" evidence="1">
    <location>
        <begin position="124"/>
        <end position="147"/>
    </location>
</feature>
<dbReference type="OrthoDB" id="690661at2759"/>
<accession>A0A1R3KXX8</accession>
<dbReference type="STRING" id="93759.A0A1R3KXX8"/>
<evidence type="ECO:0000256" key="1">
    <source>
        <dbReference type="SAM" id="MobiDB-lite"/>
    </source>
</evidence>
<feature type="region of interest" description="Disordered" evidence="1">
    <location>
        <begin position="113"/>
        <end position="147"/>
    </location>
</feature>
<dbReference type="AlphaFoldDB" id="A0A1R3KXX8"/>
<keyword evidence="2" id="KW-0732">Signal</keyword>
<protein>
    <submittedName>
        <fullName evidence="3">Uncharacterized protein</fullName>
    </submittedName>
</protein>
<evidence type="ECO:0000313" key="4">
    <source>
        <dbReference type="Proteomes" id="UP000187203"/>
    </source>
</evidence>
<dbReference type="PANTHER" id="PTHR35463:SF10">
    <property type="entry name" value="TRANSMEMBRANE PROTEIN"/>
    <property type="match status" value="1"/>
</dbReference>
<organism evidence="3 4">
    <name type="scientific">Corchorus olitorius</name>
    <dbReference type="NCBI Taxonomy" id="93759"/>
    <lineage>
        <taxon>Eukaryota</taxon>
        <taxon>Viridiplantae</taxon>
        <taxon>Streptophyta</taxon>
        <taxon>Embryophyta</taxon>
        <taxon>Tracheophyta</taxon>
        <taxon>Spermatophyta</taxon>
        <taxon>Magnoliopsida</taxon>
        <taxon>eudicotyledons</taxon>
        <taxon>Gunneridae</taxon>
        <taxon>Pentapetalae</taxon>
        <taxon>rosids</taxon>
        <taxon>malvids</taxon>
        <taxon>Malvales</taxon>
        <taxon>Malvaceae</taxon>
        <taxon>Grewioideae</taxon>
        <taxon>Apeibeae</taxon>
        <taxon>Corchorus</taxon>
    </lineage>
</organism>
<keyword evidence="4" id="KW-1185">Reference proteome</keyword>
<feature type="chain" id="PRO_5012571229" evidence="2">
    <location>
        <begin position="27"/>
        <end position="147"/>
    </location>
</feature>
<dbReference type="Proteomes" id="UP000187203">
    <property type="component" value="Unassembled WGS sequence"/>
</dbReference>
<name>A0A1R3KXX8_9ROSI</name>
<feature type="signal peptide" evidence="2">
    <location>
        <begin position="1"/>
        <end position="26"/>
    </location>
</feature>